<feature type="transmembrane region" description="Helical" evidence="6">
    <location>
        <begin position="115"/>
        <end position="134"/>
    </location>
</feature>
<keyword evidence="5 6" id="KW-0472">Membrane</keyword>
<dbReference type="InterPro" id="IPR017039">
    <property type="entry name" value="Virul_fac_BrkB"/>
</dbReference>
<sequence length="295" mass="32326">MRLPRGTRGRRKEQLLLARMRVVRARSEAERRFPVITELTARLFSPGLLDSATRMASQLFLTSIPLLFAVAAFAPEGVRNQMNSSLRSLFGISGASAEQLRQALYSPGDLRQTTGIIGLLMALLSGTSCSRAVARVCEHAWQLPKSGTRVAAWRWLLWIACWVVVLLFQGVLRNGFGAGLWLGLPLTFAASFLVWWWTARLLLSARIRWLSLVPGALLTAIASTAMSLTARIYMPIALNRSLAQYGSLGLVLMVLSWLIAFCIAVTFAITAGAVLAQERPLSAYLGPTGPERRGT</sequence>
<evidence type="ECO:0000256" key="2">
    <source>
        <dbReference type="ARBA" id="ARBA00022475"/>
    </source>
</evidence>
<accession>A0A372ZKF3</accession>
<proteinExistence type="predicted"/>
<comment type="subcellular location">
    <subcellularLocation>
        <location evidence="1">Cell membrane</location>
        <topology evidence="1">Multi-pass membrane protein</topology>
    </subcellularLocation>
</comment>
<dbReference type="Pfam" id="PF03631">
    <property type="entry name" value="Virul_fac_BrkB"/>
    <property type="match status" value="1"/>
</dbReference>
<evidence type="ECO:0000256" key="4">
    <source>
        <dbReference type="ARBA" id="ARBA00022989"/>
    </source>
</evidence>
<keyword evidence="2" id="KW-1003">Cell membrane</keyword>
<dbReference type="EMBL" id="QVIG01000003">
    <property type="protein sequence ID" value="RGD55737.1"/>
    <property type="molecule type" value="Genomic_DNA"/>
</dbReference>
<reference evidence="7 8" key="1">
    <citation type="submission" date="2018-08" db="EMBL/GenBank/DDBJ databases">
        <title>Diversity &amp; Physiological Properties of Lignin-Decomposing Actinobacteria from Soil.</title>
        <authorList>
            <person name="Roh S.G."/>
            <person name="Kim S.B."/>
        </authorList>
    </citation>
    <scope>NUCLEOTIDE SEQUENCE [LARGE SCALE GENOMIC DNA]</scope>
    <source>
        <strain evidence="7 8">MMS17-GH009</strain>
    </source>
</reference>
<feature type="transmembrane region" description="Helical" evidence="6">
    <location>
        <begin position="178"/>
        <end position="197"/>
    </location>
</feature>
<keyword evidence="8" id="KW-1185">Reference proteome</keyword>
<dbReference type="AlphaFoldDB" id="A0A372ZKF3"/>
<evidence type="ECO:0000256" key="1">
    <source>
        <dbReference type="ARBA" id="ARBA00004651"/>
    </source>
</evidence>
<keyword evidence="3 6" id="KW-0812">Transmembrane</keyword>
<comment type="caution">
    <text evidence="7">The sequence shown here is derived from an EMBL/GenBank/DDBJ whole genome shotgun (WGS) entry which is preliminary data.</text>
</comment>
<dbReference type="RefSeq" id="WP_082345818.1">
    <property type="nucleotide sequence ID" value="NZ_QVIG01000003.1"/>
</dbReference>
<evidence type="ECO:0000313" key="8">
    <source>
        <dbReference type="Proteomes" id="UP000263377"/>
    </source>
</evidence>
<feature type="transmembrane region" description="Helical" evidence="6">
    <location>
        <begin position="59"/>
        <end position="78"/>
    </location>
</feature>
<evidence type="ECO:0000256" key="6">
    <source>
        <dbReference type="SAM" id="Phobius"/>
    </source>
</evidence>
<feature type="transmembrane region" description="Helical" evidence="6">
    <location>
        <begin position="209"/>
        <end position="234"/>
    </location>
</feature>
<name>A0A372ZKF3_9ACTN</name>
<feature type="transmembrane region" description="Helical" evidence="6">
    <location>
        <begin position="254"/>
        <end position="276"/>
    </location>
</feature>
<dbReference type="GO" id="GO:0005886">
    <property type="term" value="C:plasma membrane"/>
    <property type="evidence" value="ECO:0007669"/>
    <property type="project" value="UniProtKB-SubCell"/>
</dbReference>
<dbReference type="Proteomes" id="UP000263377">
    <property type="component" value="Unassembled WGS sequence"/>
</dbReference>
<evidence type="ECO:0000313" key="7">
    <source>
        <dbReference type="EMBL" id="RGD55737.1"/>
    </source>
</evidence>
<evidence type="ECO:0000256" key="3">
    <source>
        <dbReference type="ARBA" id="ARBA00022692"/>
    </source>
</evidence>
<keyword evidence="4 6" id="KW-1133">Transmembrane helix</keyword>
<gene>
    <name evidence="7" type="ORF">DR950_41180</name>
</gene>
<feature type="transmembrane region" description="Helical" evidence="6">
    <location>
        <begin position="155"/>
        <end position="172"/>
    </location>
</feature>
<evidence type="ECO:0000256" key="5">
    <source>
        <dbReference type="ARBA" id="ARBA00023136"/>
    </source>
</evidence>
<protein>
    <submittedName>
        <fullName evidence="7">Ribonuclease BN</fullName>
    </submittedName>
</protein>
<organism evidence="7 8">
    <name type="scientific">Kitasatospora xanthocidica</name>
    <dbReference type="NCBI Taxonomy" id="83382"/>
    <lineage>
        <taxon>Bacteria</taxon>
        <taxon>Bacillati</taxon>
        <taxon>Actinomycetota</taxon>
        <taxon>Actinomycetes</taxon>
        <taxon>Kitasatosporales</taxon>
        <taxon>Streptomycetaceae</taxon>
        <taxon>Kitasatospora</taxon>
    </lineage>
</organism>